<dbReference type="SUPFAM" id="SSF49299">
    <property type="entry name" value="PKD domain"/>
    <property type="match status" value="7"/>
</dbReference>
<dbReference type="SMART" id="SM00089">
    <property type="entry name" value="PKD"/>
    <property type="match status" value="7"/>
</dbReference>
<dbReference type="InterPro" id="IPR013783">
    <property type="entry name" value="Ig-like_fold"/>
</dbReference>
<feature type="domain" description="PKD" evidence="1">
    <location>
        <begin position="244"/>
        <end position="296"/>
    </location>
</feature>
<feature type="domain" description="PKD" evidence="1">
    <location>
        <begin position="810"/>
        <end position="849"/>
    </location>
</feature>
<feature type="domain" description="PKD" evidence="1">
    <location>
        <begin position="624"/>
        <end position="688"/>
    </location>
</feature>
<dbReference type="EMBL" id="CP050063">
    <property type="protein sequence ID" value="QIP14824.1"/>
    <property type="molecule type" value="Genomic_DNA"/>
</dbReference>
<feature type="domain" description="PKD" evidence="1">
    <location>
        <begin position="166"/>
        <end position="213"/>
    </location>
</feature>
<feature type="domain" description="PKD" evidence="1">
    <location>
        <begin position="902"/>
        <end position="928"/>
    </location>
</feature>
<dbReference type="InterPro" id="IPR026341">
    <property type="entry name" value="T9SS_type_B"/>
</dbReference>
<evidence type="ECO:0000313" key="2">
    <source>
        <dbReference type="EMBL" id="QIP14824.1"/>
    </source>
</evidence>
<dbReference type="KEGG" id="spib:G8759_20475"/>
<dbReference type="RefSeq" id="WP_167211657.1">
    <property type="nucleotide sequence ID" value="NZ_CP050063.1"/>
</dbReference>
<dbReference type="AlphaFoldDB" id="A0A6G9AR64"/>
<proteinExistence type="predicted"/>
<reference evidence="2 3" key="1">
    <citation type="submission" date="2020-03" db="EMBL/GenBank/DDBJ databases">
        <authorList>
            <person name="Kim M.K."/>
        </authorList>
    </citation>
    <scope>NUCLEOTIDE SEQUENCE [LARGE SCALE GENOMIC DNA]</scope>
    <source>
        <strain evidence="2 3">BT328</strain>
    </source>
</reference>
<organism evidence="2 3">
    <name type="scientific">Spirosoma aureum</name>
    <dbReference type="NCBI Taxonomy" id="2692134"/>
    <lineage>
        <taxon>Bacteria</taxon>
        <taxon>Pseudomonadati</taxon>
        <taxon>Bacteroidota</taxon>
        <taxon>Cytophagia</taxon>
        <taxon>Cytophagales</taxon>
        <taxon>Cytophagaceae</taxon>
        <taxon>Spirosoma</taxon>
    </lineage>
</organism>
<dbReference type="Proteomes" id="UP000501802">
    <property type="component" value="Chromosome"/>
</dbReference>
<evidence type="ECO:0000313" key="3">
    <source>
        <dbReference type="Proteomes" id="UP000501802"/>
    </source>
</evidence>
<accession>A0A6G9AR64</accession>
<dbReference type="InterPro" id="IPR000601">
    <property type="entry name" value="PKD_dom"/>
</dbReference>
<sequence>MRTSTLRLLISHLVLIMLLPAISALGQIGPSIKPKDGRYDICLKEGQTKVTVTILLDVPAGATCTLNNFKIEWDDGKVDQIVYDPNKLELSHEYDVKDFVERCSNDDDKTIKFKQTDNCGSGNPANNSFDITFRNTPRPKFTASPICAGQQITLQNQTCPLSSQNTYSWTFGDQGLPSSSNSHTYANKGTYTATLSVSGVCGTSGPYSAPIEVLEKAKAAIADSGAVKMSNDTAFVCLTSGAILRFDGTNSTGATSYNWNIPGSVTYLDKTNGNSPKPKVQFTRAGDYTVTLSVDNPCRIPSQIKLVVRVLDLPSPTLKSQPNVCEPFTYTVANPISGATYTLNGQPFDPIVGVPLALTSTPYVVSASTANLCGSRPVSITFFVNKPSDVKITSLPKSSTVCANSNPIKLKADQPGGTWTLKNTISGIQLNARAGDTTLIVGGSGTVQLEYSLGQGACRVTDQVEVTVSGVGVSASNITACASEGRVKLSGSPAGGTWTTTDCSGCIRNDSLILGGLTSNLLRFTYQVSNAGGCQASANFTVTVGQPKAAFSITGQCSDKPVTVNNTSTGADTYEWIVNSMTIATGRQPALTLPAGPQTVTLRVKSGGCQNESQQVVTLTAPPPTVILTPNNPAGCAPLAVTFAVNGTAQAGVTYRWNYGDGVTATDFTATGHTYQNAGQTTRTYTATLTAANGCGSQTATAGLTVRPLAFAEIGVDSTNVRCTPATIRFSNRSVGQGQTSLWDFGDGSSRQTTQDTILHLFSARDSARTFRVSLIVQNSCGRDTDAVSIRVYPSLVRPLFNLSNARPCAGEAIQFTDATVPRPTSWVWRFSDGTTETSPNPQHRFPEANKTYTITLIAYTPCGYDSLRRTIQTTTPPPASFALAAPYVCRGLSVAFTNKSNPANRFRWNFGDGSPIDSVNFSPKHTFSGTQTNYNVTLTVIGATPGCSSTLAQPVSVRDAPKPDFSIEGGADVCTPGPVRLISTDPNATQFRWQLSNGQVLTTPKPELALPPGRYDVKLTVSYDQGVCADSSSRPDAINVLPCEVVAPEAFTPNSDGIGDTWTLFGDTGVTRIVRLRIWNRWGEIIFDASDIPLNSSNPGECWDGTNRGVRMPTGQYPYEADVILRGENHQKRVGSIALIR</sequence>
<feature type="domain" description="PKD" evidence="1">
    <location>
        <begin position="727"/>
        <end position="764"/>
    </location>
</feature>
<protein>
    <submittedName>
        <fullName evidence="2">PKD domain-containing protein</fullName>
    </submittedName>
</protein>
<keyword evidence="3" id="KW-1185">Reference proteome</keyword>
<dbReference type="InterPro" id="IPR035986">
    <property type="entry name" value="PKD_dom_sf"/>
</dbReference>
<dbReference type="NCBIfam" id="TIGR04131">
    <property type="entry name" value="Bac_Flav_CTERM"/>
    <property type="match status" value="1"/>
</dbReference>
<dbReference type="CDD" id="cd00146">
    <property type="entry name" value="PKD"/>
    <property type="match status" value="3"/>
</dbReference>
<name>A0A6G9AR64_9BACT</name>
<dbReference type="Gene3D" id="2.60.40.10">
    <property type="entry name" value="Immunoglobulins"/>
    <property type="match status" value="8"/>
</dbReference>
<dbReference type="InterPro" id="IPR022409">
    <property type="entry name" value="PKD/Chitinase_dom"/>
</dbReference>
<dbReference type="PROSITE" id="PS50093">
    <property type="entry name" value="PKD"/>
    <property type="match status" value="6"/>
</dbReference>
<dbReference type="Pfam" id="PF13585">
    <property type="entry name" value="CHU_C"/>
    <property type="match status" value="1"/>
</dbReference>
<evidence type="ECO:0000259" key="1">
    <source>
        <dbReference type="PROSITE" id="PS50093"/>
    </source>
</evidence>
<dbReference type="Pfam" id="PF18911">
    <property type="entry name" value="PKD_4"/>
    <property type="match status" value="4"/>
</dbReference>
<gene>
    <name evidence="2" type="ORF">G8759_20475</name>
</gene>